<proteinExistence type="predicted"/>
<dbReference type="Gene3D" id="3.30.70.270">
    <property type="match status" value="1"/>
</dbReference>
<dbReference type="SUPFAM" id="SSF56672">
    <property type="entry name" value="DNA/RNA polymerases"/>
    <property type="match status" value="1"/>
</dbReference>
<accession>A0ABD3H4F3</accession>
<dbReference type="Gene3D" id="3.10.10.10">
    <property type="entry name" value="HIV Type 1 Reverse Transcriptase, subunit A, domain 1"/>
    <property type="match status" value="1"/>
</dbReference>
<gene>
    <name evidence="4" type="ORF">R1sor_008867</name>
</gene>
<name>A0ABD3H4F3_9MARC</name>
<evidence type="ECO:0000256" key="1">
    <source>
        <dbReference type="ARBA" id="ARBA00022801"/>
    </source>
</evidence>
<evidence type="ECO:0000256" key="2">
    <source>
        <dbReference type="SAM" id="MobiDB-lite"/>
    </source>
</evidence>
<evidence type="ECO:0000313" key="5">
    <source>
        <dbReference type="Proteomes" id="UP001633002"/>
    </source>
</evidence>
<keyword evidence="5" id="KW-1185">Reference proteome</keyword>
<dbReference type="AlphaFoldDB" id="A0ABD3H4F3"/>
<dbReference type="PANTHER" id="PTHR24559:SF444">
    <property type="entry name" value="REVERSE TRANSCRIPTASE DOMAIN-CONTAINING PROTEIN"/>
    <property type="match status" value="1"/>
</dbReference>
<reference evidence="4 5" key="1">
    <citation type="submission" date="2024-09" db="EMBL/GenBank/DDBJ databases">
        <title>Chromosome-scale assembly of Riccia sorocarpa.</title>
        <authorList>
            <person name="Paukszto L."/>
        </authorList>
    </citation>
    <scope>NUCLEOTIDE SEQUENCE [LARGE SCALE GENOMIC DNA]</scope>
    <source>
        <strain evidence="4">LP-2024</strain>
        <tissue evidence="4">Aerial parts of the thallus</tissue>
    </source>
</reference>
<dbReference type="InterPro" id="IPR043128">
    <property type="entry name" value="Rev_trsase/Diguanyl_cyclase"/>
</dbReference>
<dbReference type="PROSITE" id="PS50175">
    <property type="entry name" value="ASP_PROT_RETROV"/>
    <property type="match status" value="1"/>
</dbReference>
<dbReference type="SUPFAM" id="SSF50630">
    <property type="entry name" value="Acid proteases"/>
    <property type="match status" value="1"/>
</dbReference>
<dbReference type="Pfam" id="PF13650">
    <property type="entry name" value="Asp_protease_2"/>
    <property type="match status" value="1"/>
</dbReference>
<feature type="compositionally biased region" description="Basic and acidic residues" evidence="2">
    <location>
        <begin position="1"/>
        <end position="10"/>
    </location>
</feature>
<comment type="caution">
    <text evidence="4">The sequence shown here is derived from an EMBL/GenBank/DDBJ whole genome shotgun (WGS) entry which is preliminary data.</text>
</comment>
<feature type="domain" description="Peptidase A2" evidence="3">
    <location>
        <begin position="168"/>
        <end position="207"/>
    </location>
</feature>
<dbReference type="PANTHER" id="PTHR24559">
    <property type="entry name" value="TRANSPOSON TY3-I GAG-POL POLYPROTEIN"/>
    <property type="match status" value="1"/>
</dbReference>
<sequence length="498" mass="55231">MEDVRGDALAKGRGQKATAQEKNKAPAYKLVADIETTTDLKAILEKGILDARVEFSLRDILGIANREFHELIIDVIKRKRQTISEEVATQIAYASDDDVGAAYDADVCVGESEIGEKHVALVAGPATVEADEDDEEKGAPLTSDYRNEFWARATDEVKVQFGGLAEPVTALVDTGSEINVMSHAVFERGQWPIDMQHGWALCSANGVKKMMYGACPNIPVRIGNVEVTQHFFVQDCTPIPIILGQPYITVVRMETKVLNDGSHFARIRSLDDRHAVQFLTKKLEKDDGSLVIPLRSRELYEEVAAFLRYLPHPELECIGRSTECWCNFAHEAEVHAKYKSVLKKVKPVATPLPGDSQQQVELVAKEPELSHEKAFSFSAEEIGCVDPKVIAPMVIFTVPHVPWDLKPIPVPRAMLPKLIDLLKEKMQMGILEPSMAPYSSMWFTVPKKNGSLRFIQDLQPANSVTIRNVGTGPIIDDVVDEFASRAIYSVGDLYSGYD</sequence>
<dbReference type="CDD" id="cd00303">
    <property type="entry name" value="retropepsin_like"/>
    <property type="match status" value="1"/>
</dbReference>
<dbReference type="GO" id="GO:0016787">
    <property type="term" value="F:hydrolase activity"/>
    <property type="evidence" value="ECO:0007669"/>
    <property type="project" value="UniProtKB-KW"/>
</dbReference>
<feature type="region of interest" description="Disordered" evidence="2">
    <location>
        <begin position="1"/>
        <end position="20"/>
    </location>
</feature>
<protein>
    <recommendedName>
        <fullName evidence="3">Peptidase A2 domain-containing protein</fullName>
    </recommendedName>
</protein>
<evidence type="ECO:0000259" key="3">
    <source>
        <dbReference type="PROSITE" id="PS50175"/>
    </source>
</evidence>
<dbReference type="InterPro" id="IPR053134">
    <property type="entry name" value="RNA-dir_DNA_polymerase"/>
</dbReference>
<dbReference type="InterPro" id="IPR001995">
    <property type="entry name" value="Peptidase_A2_cat"/>
</dbReference>
<evidence type="ECO:0000313" key="4">
    <source>
        <dbReference type="EMBL" id="KAL3686293.1"/>
    </source>
</evidence>
<dbReference type="EMBL" id="JBJQOH010000005">
    <property type="protein sequence ID" value="KAL3686293.1"/>
    <property type="molecule type" value="Genomic_DNA"/>
</dbReference>
<dbReference type="Proteomes" id="UP001633002">
    <property type="component" value="Unassembled WGS sequence"/>
</dbReference>
<dbReference type="InterPro" id="IPR043502">
    <property type="entry name" value="DNA/RNA_pol_sf"/>
</dbReference>
<dbReference type="Gene3D" id="2.40.70.10">
    <property type="entry name" value="Acid Proteases"/>
    <property type="match status" value="1"/>
</dbReference>
<organism evidence="4 5">
    <name type="scientific">Riccia sorocarpa</name>
    <dbReference type="NCBI Taxonomy" id="122646"/>
    <lineage>
        <taxon>Eukaryota</taxon>
        <taxon>Viridiplantae</taxon>
        <taxon>Streptophyta</taxon>
        <taxon>Embryophyta</taxon>
        <taxon>Marchantiophyta</taxon>
        <taxon>Marchantiopsida</taxon>
        <taxon>Marchantiidae</taxon>
        <taxon>Marchantiales</taxon>
        <taxon>Ricciaceae</taxon>
        <taxon>Riccia</taxon>
    </lineage>
</organism>
<dbReference type="InterPro" id="IPR021109">
    <property type="entry name" value="Peptidase_aspartic_dom_sf"/>
</dbReference>
<keyword evidence="1" id="KW-0378">Hydrolase</keyword>